<evidence type="ECO:0000313" key="3">
    <source>
        <dbReference type="Proteomes" id="UP001652700"/>
    </source>
</evidence>
<protein>
    <submittedName>
        <fullName evidence="2">Uncharacterized protein</fullName>
    </submittedName>
</protein>
<reference evidence="2" key="1">
    <citation type="submission" date="2025-05" db="UniProtKB">
        <authorList>
            <consortium name="EnsemblMetazoa"/>
        </authorList>
    </citation>
    <scope>IDENTIFICATION</scope>
</reference>
<dbReference type="GeneID" id="126891457"/>
<dbReference type="PANTHER" id="PTHR10773">
    <property type="entry name" value="DNA-DIRECTED RNA POLYMERASES I, II, AND III SUBUNIT RPABC2"/>
    <property type="match status" value="1"/>
</dbReference>
<dbReference type="Proteomes" id="UP001652700">
    <property type="component" value="Unplaced"/>
</dbReference>
<dbReference type="PANTHER" id="PTHR10773:SF19">
    <property type="match status" value="1"/>
</dbReference>
<keyword evidence="3" id="KW-1185">Reference proteome</keyword>
<dbReference type="EnsemblMetazoa" id="XM_050660634.1">
    <property type="protein sequence ID" value="XP_050516591.1"/>
    <property type="gene ID" value="LOC126891457"/>
</dbReference>
<evidence type="ECO:0000256" key="1">
    <source>
        <dbReference type="SAM" id="MobiDB-lite"/>
    </source>
</evidence>
<organism evidence="2 3">
    <name type="scientific">Diabrotica virgifera virgifera</name>
    <name type="common">western corn rootworm</name>
    <dbReference type="NCBI Taxonomy" id="50390"/>
    <lineage>
        <taxon>Eukaryota</taxon>
        <taxon>Metazoa</taxon>
        <taxon>Ecdysozoa</taxon>
        <taxon>Arthropoda</taxon>
        <taxon>Hexapoda</taxon>
        <taxon>Insecta</taxon>
        <taxon>Pterygota</taxon>
        <taxon>Neoptera</taxon>
        <taxon>Endopterygota</taxon>
        <taxon>Coleoptera</taxon>
        <taxon>Polyphaga</taxon>
        <taxon>Cucujiformia</taxon>
        <taxon>Chrysomeloidea</taxon>
        <taxon>Chrysomelidae</taxon>
        <taxon>Galerucinae</taxon>
        <taxon>Diabroticina</taxon>
        <taxon>Diabroticites</taxon>
        <taxon>Diabrotica</taxon>
    </lineage>
</organism>
<proteinExistence type="predicted"/>
<feature type="compositionally biased region" description="Basic residues" evidence="1">
    <location>
        <begin position="177"/>
        <end position="192"/>
    </location>
</feature>
<evidence type="ECO:0000313" key="2">
    <source>
        <dbReference type="EnsemblMetazoa" id="XP_050516591.1"/>
    </source>
</evidence>
<name>A0ABM5L2C0_DIAVI</name>
<dbReference type="RefSeq" id="XP_050516591.1">
    <property type="nucleotide sequence ID" value="XM_050660634.1"/>
</dbReference>
<sequence length="728" mass="81822">MSTRGEKMLLASGIKLRRVQRNEQGESNWIIDDINMPSSSQVPESLQTINMPSSSQVIPESLQTINIEDVISDESSGNVHGDIANEINTENTSSVSSASSTCSSACSTCSSACSTCSSACSTCSSACSTCSSPIDDSDNDSNYAPSNEDSTDDDDESPTRQSASMESTNITEVSPKTKSRKRARNPGRWKRNTCKRLRNTGKEYKTLSKGKLIAARKILPPCSTKCIRKCTTKFSEEERKLLFDSFWGLADLHSQRSYVLNCMRPIQKKYIKVVSTNTRPRGLNNAYYFTKEDEPRQVCQKYFISTLGITERFIRTTASKQQDGFLESEKRGKIGKNKVPEEIKKDMHEHLSSIPAVESHYTRANTQKKYIDGGKTVMDLYRDYVQWCNDSGKNHGKLSMYRHMFNYDFNMSFHTPKKDQCLTCTTYENSDLDGKNALKNDYESHILEKNLSREEKNADKSNIGNLFHVACFDLQAALPLPKGDVSAFYYKSRLNCYNFTVCSLQHKGLGPVECYIWHEGEGNRGSVEIGSCLLKYLRKTANEADSENLEVVFFSDNCGGQGKNKFVVTTFLYAVTNFKIKSIVHKFFEVGHGQNEGDSSHSIIEKNIKIALKSGPIFLPAQYSAIISTASKTGSTFKINEMSHNEFVDLKKMTSDCTNQPFNVNINGEKFNFNDIVMIKVDKNCCSYLDTIKINKKKYEDLQTLVQNKSIPPIHAPFFSALNYKVAE</sequence>
<accession>A0ABM5L2C0</accession>
<feature type="region of interest" description="Disordered" evidence="1">
    <location>
        <begin position="138"/>
        <end position="192"/>
    </location>
</feature>
<feature type="compositionally biased region" description="Polar residues" evidence="1">
    <location>
        <begin position="160"/>
        <end position="176"/>
    </location>
</feature>
<feature type="compositionally biased region" description="Low complexity" evidence="1">
    <location>
        <begin position="138"/>
        <end position="148"/>
    </location>
</feature>